<keyword evidence="11 14" id="KW-0472">Membrane</keyword>
<feature type="compositionally biased region" description="Polar residues" evidence="13">
    <location>
        <begin position="9"/>
        <end position="20"/>
    </location>
</feature>
<dbReference type="Pfam" id="PF02214">
    <property type="entry name" value="BTB_2"/>
    <property type="match status" value="1"/>
</dbReference>
<feature type="region of interest" description="Disordered" evidence="13">
    <location>
        <begin position="1"/>
        <end position="69"/>
    </location>
</feature>
<keyword evidence="5 14" id="KW-0812">Transmembrane</keyword>
<evidence type="ECO:0000256" key="9">
    <source>
        <dbReference type="ARBA" id="ARBA00022989"/>
    </source>
</evidence>
<feature type="transmembrane region" description="Helical" evidence="14">
    <location>
        <begin position="370"/>
        <end position="388"/>
    </location>
</feature>
<dbReference type="Gene3D" id="1.10.287.70">
    <property type="match status" value="1"/>
</dbReference>
<name>A0ABD3W879_SINWO</name>
<keyword evidence="10" id="KW-0406">Ion transport</keyword>
<evidence type="ECO:0000256" key="14">
    <source>
        <dbReference type="SAM" id="Phobius"/>
    </source>
</evidence>
<dbReference type="InterPro" id="IPR000210">
    <property type="entry name" value="BTB/POZ_dom"/>
</dbReference>
<evidence type="ECO:0000256" key="13">
    <source>
        <dbReference type="SAM" id="MobiDB-lite"/>
    </source>
</evidence>
<dbReference type="CDD" id="cd18413">
    <property type="entry name" value="BTB_POZ_Shab-like"/>
    <property type="match status" value="1"/>
</dbReference>
<feature type="compositionally biased region" description="Basic residues" evidence="13">
    <location>
        <begin position="833"/>
        <end position="845"/>
    </location>
</feature>
<protein>
    <recommendedName>
        <fullName evidence="15">BTB domain-containing protein</fullName>
    </recommendedName>
</protein>
<dbReference type="InterPro" id="IPR011333">
    <property type="entry name" value="SKP1/BTB/POZ_sf"/>
</dbReference>
<keyword evidence="2" id="KW-0813">Transport</keyword>
<dbReference type="SUPFAM" id="SSF81324">
    <property type="entry name" value="Voltage-gated potassium channels"/>
    <property type="match status" value="1"/>
</dbReference>
<evidence type="ECO:0000256" key="1">
    <source>
        <dbReference type="ARBA" id="ARBA00004141"/>
    </source>
</evidence>
<feature type="compositionally biased region" description="Polar residues" evidence="13">
    <location>
        <begin position="1024"/>
        <end position="1034"/>
    </location>
</feature>
<dbReference type="SMART" id="SM00225">
    <property type="entry name" value="BTB"/>
    <property type="match status" value="1"/>
</dbReference>
<keyword evidence="7" id="KW-0851">Voltage-gated channel</keyword>
<feature type="compositionally biased region" description="Basic and acidic residues" evidence="13">
    <location>
        <begin position="22"/>
        <end position="32"/>
    </location>
</feature>
<dbReference type="FunFam" id="1.20.120.350:FF:000018">
    <property type="entry name" value="Potassium voltage-gated channel subfamily B member"/>
    <property type="match status" value="1"/>
</dbReference>
<evidence type="ECO:0000259" key="15">
    <source>
        <dbReference type="SMART" id="SM00225"/>
    </source>
</evidence>
<dbReference type="PRINTS" id="PR00169">
    <property type="entry name" value="KCHANNEL"/>
</dbReference>
<dbReference type="PANTHER" id="PTHR11537:SF254">
    <property type="entry name" value="POTASSIUM VOLTAGE-GATED CHANNEL PROTEIN SHAB"/>
    <property type="match status" value="1"/>
</dbReference>
<evidence type="ECO:0000256" key="7">
    <source>
        <dbReference type="ARBA" id="ARBA00022882"/>
    </source>
</evidence>
<gene>
    <name evidence="16" type="ORF">ACJMK2_042690</name>
</gene>
<dbReference type="AlphaFoldDB" id="A0ABD3W879"/>
<dbReference type="PRINTS" id="PR01491">
    <property type="entry name" value="KVCHANNEL"/>
</dbReference>
<dbReference type="Gene3D" id="1.20.120.350">
    <property type="entry name" value="Voltage-gated potassium channels. Chain C"/>
    <property type="match status" value="1"/>
</dbReference>
<feature type="compositionally biased region" description="Polar residues" evidence="13">
    <location>
        <begin position="1099"/>
        <end position="1121"/>
    </location>
</feature>
<dbReference type="Gene3D" id="3.30.710.10">
    <property type="entry name" value="Potassium Channel Kv1.1, Chain A"/>
    <property type="match status" value="1"/>
</dbReference>
<feature type="compositionally biased region" description="Polar residues" evidence="13">
    <location>
        <begin position="809"/>
        <end position="818"/>
    </location>
</feature>
<feature type="region of interest" description="Disordered" evidence="13">
    <location>
        <begin position="961"/>
        <end position="981"/>
    </location>
</feature>
<dbReference type="GO" id="GO:0034702">
    <property type="term" value="C:monoatomic ion channel complex"/>
    <property type="evidence" value="ECO:0007669"/>
    <property type="project" value="UniProtKB-KW"/>
</dbReference>
<feature type="region of interest" description="Disordered" evidence="13">
    <location>
        <begin position="1099"/>
        <end position="1173"/>
    </location>
</feature>
<dbReference type="SUPFAM" id="SSF54695">
    <property type="entry name" value="POZ domain"/>
    <property type="match status" value="1"/>
</dbReference>
<dbReference type="PRINTS" id="PR01494">
    <property type="entry name" value="KV9CHANNEL"/>
</dbReference>
<dbReference type="InterPro" id="IPR005821">
    <property type="entry name" value="Ion_trans_dom"/>
</dbReference>
<evidence type="ECO:0000256" key="12">
    <source>
        <dbReference type="ARBA" id="ARBA00023303"/>
    </source>
</evidence>
<evidence type="ECO:0000256" key="3">
    <source>
        <dbReference type="ARBA" id="ARBA00022538"/>
    </source>
</evidence>
<dbReference type="FunFam" id="3.30.710.10:FF:000010">
    <property type="entry name" value="Potassium voltage-gated channel subfamily B member"/>
    <property type="match status" value="1"/>
</dbReference>
<dbReference type="InterPro" id="IPR003131">
    <property type="entry name" value="T1-type_BTB"/>
</dbReference>
<evidence type="ECO:0000256" key="4">
    <source>
        <dbReference type="ARBA" id="ARBA00022553"/>
    </source>
</evidence>
<evidence type="ECO:0000313" key="17">
    <source>
        <dbReference type="Proteomes" id="UP001634394"/>
    </source>
</evidence>
<dbReference type="Proteomes" id="UP001634394">
    <property type="component" value="Unassembled WGS sequence"/>
</dbReference>
<keyword evidence="8" id="KW-0630">Potassium</keyword>
<proteinExistence type="predicted"/>
<feature type="transmembrane region" description="Helical" evidence="14">
    <location>
        <begin position="445"/>
        <end position="466"/>
    </location>
</feature>
<feature type="compositionally biased region" description="Polar residues" evidence="13">
    <location>
        <begin position="970"/>
        <end position="981"/>
    </location>
</feature>
<dbReference type="InterPro" id="IPR003968">
    <property type="entry name" value="K_chnl_volt-dep_Kv"/>
</dbReference>
<dbReference type="InterPro" id="IPR003971">
    <property type="entry name" value="K_chnl_volt-dep_Kv5/Kv9"/>
</dbReference>
<feature type="region of interest" description="Disordered" evidence="13">
    <location>
        <begin position="317"/>
        <end position="337"/>
    </location>
</feature>
<dbReference type="GO" id="GO:0005267">
    <property type="term" value="F:potassium channel activity"/>
    <property type="evidence" value="ECO:0007669"/>
    <property type="project" value="UniProtKB-KW"/>
</dbReference>
<feature type="region of interest" description="Disordered" evidence="13">
    <location>
        <begin position="584"/>
        <end position="636"/>
    </location>
</feature>
<dbReference type="FunFam" id="1.10.287.70:FF:000034">
    <property type="entry name" value="Potassium voltage-gated channel subfamily B member"/>
    <property type="match status" value="1"/>
</dbReference>
<keyword evidence="9 14" id="KW-1133">Transmembrane helix</keyword>
<dbReference type="InterPro" id="IPR027359">
    <property type="entry name" value="Volt_channel_dom_sf"/>
</dbReference>
<sequence length="1173" mass="130936">SSSGRDSDLGSNLVSATRASMRQHERERKKDSLSGIPVSELAATEARDSSTRKSHDGGGSKHEVKIAPNPVLSSEPVLLQYVLQPQQTSPDVGVMVNDTDNMPSVPGPRFYPSSEGAIPDPQSIVISREKSKRVVLNVGGTKHEVLWRTLDRMPHTRLGKLRHCNTHEVLMELCDDYSLCENEYFFDRHPRSFASILNFYRTGKLHIVEEMCVLSFSDDLEYWGIDELYLESCCQHKYHQKKEHVFEEIRKEAESLRQREQEDFGTGMFSKWRERVWDLLEKPTTSMAARILAIVSILFIVLSTIALTLNTIPSLQEESPPIDDDNTKSPSEKDNTQDNHHLAIVEAVCIGWFTLEYLARFWASPNKWKFFKGPLNIIDLLAILPYFISLGLTETNKNTTVQFQNVRRVVQIFRIMRILRILKLARHSTGLQSLGYTLRRSYKELGLLLMFLAISILLFSSLAYFAEKDEDDTKFTSIPETFWWAAITMTTVGYGDIYPKTPLGKIVGSVCCVCGVLVIALPIPIIVNNFAEFYKDQMRREKALKRRDALERAKRTGSIVSFHSINLRDAFARSVDLMEVSVTGHRSDTNDDGSEDSKCGSPPPYVMKVTSDGSKSVLGNESCDSKSLPGLSNPSATNLLDVDDESICRMTSSQPVLSANIQGQGKFVFASSASTTPAPIASKGMPYIEMKPLVRQGSTASSSDTYTSCMTYLPTSPSIKGHNSSSETYHHNCYVNPLEDNISTMPSYDFGFYEIENSNSACKVSPGGPKRDKSMDRNNKLSDQIIQKIDDGFTTTWQRVNSPPPLQGHHSQYGASNNKSKRQQQCDRSHGGSLKRHKSDHGRHPHFGEVMERTFSSTDNIHNLQGLLPKPKLKFRKAVSLANRLHGSPSTGRRLANYHIIASSKSGKSENTQHLLAAQEDTATSPTRRSTSCLLDSCAPKRKSILKKEAVHKDESENLLKSGHCYHSNGAPSNEYRQNYNSCNSSDQYNKVTAAPLTPRSQMSSVTFPSKTENSVPLSHPVKQVSTDSYTSDSQLNTFDRSDEELEFSDSFVNNQIETGRSNIWHNSDGFIPHSWATDTSPSDNLENDESILGSMSYECTPSDDASMSDRNSKLSPTGNANDLGEINRYNDNSTEESEYSKSPKVIDNIMNNIPGESTGEETKNLVFPDASG</sequence>
<feature type="transmembrane region" description="Helical" evidence="14">
    <location>
        <begin position="340"/>
        <end position="358"/>
    </location>
</feature>
<evidence type="ECO:0000256" key="8">
    <source>
        <dbReference type="ARBA" id="ARBA00022958"/>
    </source>
</evidence>
<dbReference type="InterPro" id="IPR028325">
    <property type="entry name" value="VG_K_chnl"/>
</dbReference>
<feature type="non-terminal residue" evidence="16">
    <location>
        <position position="1"/>
    </location>
</feature>
<evidence type="ECO:0000256" key="2">
    <source>
        <dbReference type="ARBA" id="ARBA00022448"/>
    </source>
</evidence>
<feature type="transmembrane region" description="Helical" evidence="14">
    <location>
        <begin position="291"/>
        <end position="312"/>
    </location>
</feature>
<evidence type="ECO:0000256" key="10">
    <source>
        <dbReference type="ARBA" id="ARBA00023065"/>
    </source>
</evidence>
<feature type="transmembrane region" description="Helical" evidence="14">
    <location>
        <begin position="506"/>
        <end position="527"/>
    </location>
</feature>
<keyword evidence="12" id="KW-0407">Ion channel</keyword>
<feature type="compositionally biased region" description="Basic and acidic residues" evidence="13">
    <location>
        <begin position="45"/>
        <end position="65"/>
    </location>
</feature>
<comment type="subcellular location">
    <subcellularLocation>
        <location evidence="1">Membrane</location>
        <topology evidence="1">Multi-pass membrane protein</topology>
    </subcellularLocation>
</comment>
<feature type="compositionally biased region" description="Polar residues" evidence="13">
    <location>
        <begin position="999"/>
        <end position="1017"/>
    </location>
</feature>
<dbReference type="PANTHER" id="PTHR11537">
    <property type="entry name" value="VOLTAGE-GATED POTASSIUM CHANNEL"/>
    <property type="match status" value="1"/>
</dbReference>
<keyword evidence="6" id="KW-0631">Potassium channel</keyword>
<keyword evidence="3" id="KW-0633">Potassium transport</keyword>
<evidence type="ECO:0000313" key="16">
    <source>
        <dbReference type="EMBL" id="KAL3870074.1"/>
    </source>
</evidence>
<comment type="caution">
    <text evidence="16">The sequence shown here is derived from an EMBL/GenBank/DDBJ whole genome shotgun (WGS) entry which is preliminary data.</text>
</comment>
<reference evidence="16 17" key="1">
    <citation type="submission" date="2024-11" db="EMBL/GenBank/DDBJ databases">
        <title>Chromosome-level genome assembly of the freshwater bivalve Anodonta woodiana.</title>
        <authorList>
            <person name="Chen X."/>
        </authorList>
    </citation>
    <scope>NUCLEOTIDE SEQUENCE [LARGE SCALE GENOMIC DNA]</scope>
    <source>
        <strain evidence="16">MN2024</strain>
        <tissue evidence="16">Gills</tissue>
    </source>
</reference>
<feature type="region of interest" description="Disordered" evidence="13">
    <location>
        <begin position="997"/>
        <end position="1034"/>
    </location>
</feature>
<feature type="compositionally biased region" description="Basic and acidic residues" evidence="13">
    <location>
        <begin position="325"/>
        <end position="337"/>
    </location>
</feature>
<keyword evidence="4" id="KW-0597">Phosphoprotein</keyword>
<dbReference type="Pfam" id="PF00520">
    <property type="entry name" value="Ion_trans"/>
    <property type="match status" value="1"/>
</dbReference>
<feature type="region of interest" description="Disordered" evidence="13">
    <location>
        <begin position="795"/>
        <end position="846"/>
    </location>
</feature>
<feature type="transmembrane region" description="Helical" evidence="14">
    <location>
        <begin position="481"/>
        <end position="499"/>
    </location>
</feature>
<keyword evidence="17" id="KW-1185">Reference proteome</keyword>
<evidence type="ECO:0000256" key="5">
    <source>
        <dbReference type="ARBA" id="ARBA00022692"/>
    </source>
</evidence>
<accession>A0ABD3W879</accession>
<evidence type="ECO:0000256" key="11">
    <source>
        <dbReference type="ARBA" id="ARBA00023136"/>
    </source>
</evidence>
<dbReference type="EMBL" id="JBJQND010000008">
    <property type="protein sequence ID" value="KAL3870074.1"/>
    <property type="molecule type" value="Genomic_DNA"/>
</dbReference>
<evidence type="ECO:0000256" key="6">
    <source>
        <dbReference type="ARBA" id="ARBA00022826"/>
    </source>
</evidence>
<organism evidence="16 17">
    <name type="scientific">Sinanodonta woodiana</name>
    <name type="common">Chinese pond mussel</name>
    <name type="synonym">Anodonta woodiana</name>
    <dbReference type="NCBI Taxonomy" id="1069815"/>
    <lineage>
        <taxon>Eukaryota</taxon>
        <taxon>Metazoa</taxon>
        <taxon>Spiralia</taxon>
        <taxon>Lophotrochozoa</taxon>
        <taxon>Mollusca</taxon>
        <taxon>Bivalvia</taxon>
        <taxon>Autobranchia</taxon>
        <taxon>Heteroconchia</taxon>
        <taxon>Palaeoheterodonta</taxon>
        <taxon>Unionida</taxon>
        <taxon>Unionoidea</taxon>
        <taxon>Unionidae</taxon>
        <taxon>Unioninae</taxon>
        <taxon>Sinanodonta</taxon>
    </lineage>
</organism>
<feature type="domain" description="BTB" evidence="15">
    <location>
        <begin position="132"/>
        <end position="241"/>
    </location>
</feature>